<organism evidence="4">
    <name type="scientific">Gongylonema pulchrum</name>
    <dbReference type="NCBI Taxonomy" id="637853"/>
    <lineage>
        <taxon>Eukaryota</taxon>
        <taxon>Metazoa</taxon>
        <taxon>Ecdysozoa</taxon>
        <taxon>Nematoda</taxon>
        <taxon>Chromadorea</taxon>
        <taxon>Rhabditida</taxon>
        <taxon>Spirurina</taxon>
        <taxon>Spiruromorpha</taxon>
        <taxon>Spiruroidea</taxon>
        <taxon>Gongylonematidae</taxon>
        <taxon>Gongylonema</taxon>
    </lineage>
</organism>
<reference evidence="2 3" key="2">
    <citation type="submission" date="2018-11" db="EMBL/GenBank/DDBJ databases">
        <authorList>
            <consortium name="Pathogen Informatics"/>
        </authorList>
    </citation>
    <scope>NUCLEOTIDE SEQUENCE [LARGE SCALE GENOMIC DNA]</scope>
</reference>
<reference evidence="4" key="1">
    <citation type="submission" date="2016-06" db="UniProtKB">
        <authorList>
            <consortium name="WormBaseParasite"/>
        </authorList>
    </citation>
    <scope>IDENTIFICATION</scope>
</reference>
<dbReference type="WBParaSite" id="GPUH_0000463301-mRNA-1">
    <property type="protein sequence ID" value="GPUH_0000463301-mRNA-1"/>
    <property type="gene ID" value="GPUH_0000463301"/>
</dbReference>
<keyword evidence="3" id="KW-1185">Reference proteome</keyword>
<name>A0A183D7D5_9BILA</name>
<feature type="region of interest" description="Disordered" evidence="1">
    <location>
        <begin position="1"/>
        <end position="136"/>
    </location>
</feature>
<feature type="compositionally biased region" description="Polar residues" evidence="1">
    <location>
        <begin position="27"/>
        <end position="37"/>
    </location>
</feature>
<dbReference type="Proteomes" id="UP000271098">
    <property type="component" value="Unassembled WGS sequence"/>
</dbReference>
<protein>
    <submittedName>
        <fullName evidence="4">RRM domain-containing protein</fullName>
    </submittedName>
</protein>
<evidence type="ECO:0000313" key="2">
    <source>
        <dbReference type="EMBL" id="VDK46289.1"/>
    </source>
</evidence>
<evidence type="ECO:0000256" key="1">
    <source>
        <dbReference type="SAM" id="MobiDB-lite"/>
    </source>
</evidence>
<gene>
    <name evidence="2" type="ORF">GPUH_LOCUS4624</name>
</gene>
<evidence type="ECO:0000313" key="3">
    <source>
        <dbReference type="Proteomes" id="UP000271098"/>
    </source>
</evidence>
<proteinExistence type="predicted"/>
<sequence>KPAVAFVDFAAPEKISEDEESGKAGGQSKTPAANGSLKTDKHKENHTSTVRFTLPGDVSDGDADDCEQQQQESAEGTRLPETEEKAEPLNPNASPNETPDSSEVSVLSSEDAARTSADNEPTDGRISISRNLRSDSAIFDATTDEHIPVRRKYGSISF</sequence>
<dbReference type="EMBL" id="UYRT01008957">
    <property type="protein sequence ID" value="VDK46289.1"/>
    <property type="molecule type" value="Genomic_DNA"/>
</dbReference>
<dbReference type="AlphaFoldDB" id="A0A183D7D5"/>
<feature type="compositionally biased region" description="Basic and acidic residues" evidence="1">
    <location>
        <begin position="78"/>
        <end position="87"/>
    </location>
</feature>
<evidence type="ECO:0000313" key="4">
    <source>
        <dbReference type="WBParaSite" id="GPUH_0000463301-mRNA-1"/>
    </source>
</evidence>
<accession>A0A183D7D5</accession>
<feature type="compositionally biased region" description="Low complexity" evidence="1">
    <location>
        <begin position="101"/>
        <end position="110"/>
    </location>
</feature>